<name>A0A895YFG0_9ACTN</name>
<keyword evidence="3" id="KW-1185">Reference proteome</keyword>
<dbReference type="RefSeq" id="WP_239676307.1">
    <property type="nucleotide sequence ID" value="NZ_CP070499.1"/>
</dbReference>
<evidence type="ECO:0000313" key="2">
    <source>
        <dbReference type="EMBL" id="QSB14189.1"/>
    </source>
</evidence>
<organism evidence="2 3">
    <name type="scientific">Natronosporangium hydrolyticum</name>
    <dbReference type="NCBI Taxonomy" id="2811111"/>
    <lineage>
        <taxon>Bacteria</taxon>
        <taxon>Bacillati</taxon>
        <taxon>Actinomycetota</taxon>
        <taxon>Actinomycetes</taxon>
        <taxon>Micromonosporales</taxon>
        <taxon>Micromonosporaceae</taxon>
        <taxon>Natronosporangium</taxon>
    </lineage>
</organism>
<feature type="region of interest" description="Disordered" evidence="1">
    <location>
        <begin position="1"/>
        <end position="30"/>
    </location>
</feature>
<dbReference type="Proteomes" id="UP000662857">
    <property type="component" value="Chromosome"/>
</dbReference>
<evidence type="ECO:0000313" key="3">
    <source>
        <dbReference type="Proteomes" id="UP000662857"/>
    </source>
</evidence>
<dbReference type="KEGG" id="nhy:JQS43_22150"/>
<sequence>MALVDAAEGEVPPIPPAALNDDPRSMFGWMRRQPGPEVRWEWPAVMQRVAEDKPLRDAAARVERQRTGPLKSS</sequence>
<evidence type="ECO:0000256" key="1">
    <source>
        <dbReference type="SAM" id="MobiDB-lite"/>
    </source>
</evidence>
<protein>
    <submittedName>
        <fullName evidence="2">Uncharacterized protein</fullName>
    </submittedName>
</protein>
<dbReference type="AlphaFoldDB" id="A0A895YFG0"/>
<reference evidence="2" key="1">
    <citation type="submission" date="2021-02" db="EMBL/GenBank/DDBJ databases">
        <title>Natrosporangium hydrolyticum gen. nov., sp. nov, a haloalkaliphilic actinobacterium from a soda solonchak soil.</title>
        <authorList>
            <person name="Sorokin D.Y."/>
            <person name="Khijniak T.V."/>
            <person name="Zakharycheva A.P."/>
            <person name="Boueva O.V."/>
            <person name="Ariskina E.V."/>
            <person name="Hahnke R.L."/>
            <person name="Bunk B."/>
            <person name="Sproer C."/>
            <person name="Schumann P."/>
            <person name="Evtushenko L.I."/>
            <person name="Kublanov I.V."/>
        </authorList>
    </citation>
    <scope>NUCLEOTIDE SEQUENCE</scope>
    <source>
        <strain evidence="2">DSM 106523</strain>
    </source>
</reference>
<accession>A0A895YFG0</accession>
<dbReference type="EMBL" id="CP070499">
    <property type="protein sequence ID" value="QSB14189.1"/>
    <property type="molecule type" value="Genomic_DNA"/>
</dbReference>
<proteinExistence type="predicted"/>
<gene>
    <name evidence="2" type="ORF">JQS43_22150</name>
</gene>